<reference evidence="5" key="1">
    <citation type="submission" date="2017-02" db="UniProtKB">
        <authorList>
            <consortium name="WormBaseParasite"/>
        </authorList>
    </citation>
    <scope>IDENTIFICATION</scope>
</reference>
<sequence>MCLTEPIRAANLMRNTARLAAPAVGFPAPGMYTSPNTNVPSSLHNVASNSRLTINFNPAELLSGPSLIPPPMASSTAISGDQLPKKDQENLHVNTTSDIVPPPPIQLQSLIASANRPAGQLRSRYVLPPQLSQCSSPAPPLSTEDNLTESSTPTSQLESSFSTMTVLPTPTYFDCSSLTQTQEAKQSNDFTAPKVPYEPTKAHWFYSTKTVAHGIIWWPFDIADSQRLEAAATSANLLYVDALSVEAPNTAVPVRGGLYDVLLRERIYKPVYWPADEEEAGEVRRVMWLYRPQNEQRVLPFSETLSKTLEEHYRRALETNIWGGRFSLPSEDVPNETDTYIFHNEKVWEMINREA</sequence>
<dbReference type="EMBL" id="UYWX01000419">
    <property type="protein sequence ID" value="VDM18321.1"/>
    <property type="molecule type" value="Genomic_DNA"/>
</dbReference>
<dbReference type="PANTHER" id="PTHR23509">
    <property type="entry name" value="PA-PL1 PHOSPHOLIPASE FAMILY"/>
    <property type="match status" value="1"/>
</dbReference>
<feature type="compositionally biased region" description="Polar residues" evidence="1">
    <location>
        <begin position="143"/>
        <end position="161"/>
    </location>
</feature>
<protein>
    <submittedName>
        <fullName evidence="5">BAH domain-containing protein</fullName>
    </submittedName>
</protein>
<organism evidence="5">
    <name type="scientific">Hydatigena taeniaeformis</name>
    <name type="common">Feline tapeworm</name>
    <name type="synonym">Taenia taeniaeformis</name>
    <dbReference type="NCBI Taxonomy" id="6205"/>
    <lineage>
        <taxon>Eukaryota</taxon>
        <taxon>Metazoa</taxon>
        <taxon>Spiralia</taxon>
        <taxon>Lophotrochozoa</taxon>
        <taxon>Platyhelminthes</taxon>
        <taxon>Cestoda</taxon>
        <taxon>Eucestoda</taxon>
        <taxon>Cyclophyllidea</taxon>
        <taxon>Taeniidae</taxon>
        <taxon>Hydatigera</taxon>
    </lineage>
</organism>
<gene>
    <name evidence="3" type="ORF">TTAC_LOCUS1636</name>
</gene>
<dbReference type="Pfam" id="PF23464">
    <property type="entry name" value="WWE_3"/>
    <property type="match status" value="1"/>
</dbReference>
<evidence type="ECO:0000256" key="1">
    <source>
        <dbReference type="SAM" id="MobiDB-lite"/>
    </source>
</evidence>
<dbReference type="STRING" id="6205.A0A0R3WLL1"/>
<evidence type="ECO:0000313" key="5">
    <source>
        <dbReference type="WBParaSite" id="TTAC_0000164901-mRNA-1"/>
    </source>
</evidence>
<dbReference type="AlphaFoldDB" id="A0A0R3WLL1"/>
<dbReference type="PANTHER" id="PTHR23509:SF10">
    <property type="entry name" value="LD21067P"/>
    <property type="match status" value="1"/>
</dbReference>
<keyword evidence="4" id="KW-1185">Reference proteome</keyword>
<dbReference type="InterPro" id="IPR058055">
    <property type="entry name" value="PA-PLA1"/>
</dbReference>
<dbReference type="Proteomes" id="UP000274429">
    <property type="component" value="Unassembled WGS sequence"/>
</dbReference>
<dbReference type="GO" id="GO:0004620">
    <property type="term" value="F:phospholipase activity"/>
    <property type="evidence" value="ECO:0007669"/>
    <property type="project" value="TreeGrafter"/>
</dbReference>
<reference evidence="3 4" key="2">
    <citation type="submission" date="2018-11" db="EMBL/GenBank/DDBJ databases">
        <authorList>
            <consortium name="Pathogen Informatics"/>
        </authorList>
    </citation>
    <scope>NUCLEOTIDE SEQUENCE [LARGE SCALE GENOMIC DNA]</scope>
</reference>
<proteinExistence type="predicted"/>
<dbReference type="WBParaSite" id="TTAC_0000164901-mRNA-1">
    <property type="protein sequence ID" value="TTAC_0000164901-mRNA-1"/>
    <property type="gene ID" value="TTAC_0000164901"/>
</dbReference>
<evidence type="ECO:0000313" key="3">
    <source>
        <dbReference type="EMBL" id="VDM18321.1"/>
    </source>
</evidence>
<name>A0A0R3WLL1_HYDTA</name>
<feature type="domain" description="SEC23-DDH2 WWE" evidence="2">
    <location>
        <begin position="290"/>
        <end position="332"/>
    </location>
</feature>
<evidence type="ECO:0000259" key="2">
    <source>
        <dbReference type="Pfam" id="PF23464"/>
    </source>
</evidence>
<feature type="region of interest" description="Disordered" evidence="1">
    <location>
        <begin position="131"/>
        <end position="161"/>
    </location>
</feature>
<accession>A0A0R3WLL1</accession>
<dbReference type="InterPro" id="IPR057825">
    <property type="entry name" value="WWE_SEC23-DDH2"/>
</dbReference>
<evidence type="ECO:0000313" key="4">
    <source>
        <dbReference type="Proteomes" id="UP000274429"/>
    </source>
</evidence>
<dbReference type="GO" id="GO:0030134">
    <property type="term" value="C:COPII-coated ER to Golgi transport vesicle"/>
    <property type="evidence" value="ECO:0007669"/>
    <property type="project" value="TreeGrafter"/>
</dbReference>
<dbReference type="OrthoDB" id="69269at2759"/>